<evidence type="ECO:0000256" key="1">
    <source>
        <dbReference type="SAM" id="SignalP"/>
    </source>
</evidence>
<dbReference type="InterPro" id="IPR026341">
    <property type="entry name" value="T9SS_type_B"/>
</dbReference>
<evidence type="ECO:0000313" key="2">
    <source>
        <dbReference type="EMBL" id="PSK92102.1"/>
    </source>
</evidence>
<accession>A0A2P8D4H0</accession>
<feature type="signal peptide" evidence="1">
    <location>
        <begin position="1"/>
        <end position="24"/>
    </location>
</feature>
<protein>
    <submittedName>
        <fullName evidence="2">Gliding motility-associated-like protein</fullName>
    </submittedName>
</protein>
<name>A0A2P8D4H0_9BACT</name>
<comment type="caution">
    <text evidence="2">The sequence shown here is derived from an EMBL/GenBank/DDBJ whole genome shotgun (WGS) entry which is preliminary data.</text>
</comment>
<keyword evidence="3" id="KW-1185">Reference proteome</keyword>
<dbReference type="AlphaFoldDB" id="A0A2P8D4H0"/>
<reference evidence="2 3" key="1">
    <citation type="submission" date="2018-03" db="EMBL/GenBank/DDBJ databases">
        <title>Genomic Encyclopedia of Type Strains, Phase III (KMG-III): the genomes of soil and plant-associated and newly described type strains.</title>
        <authorList>
            <person name="Whitman W."/>
        </authorList>
    </citation>
    <scope>NUCLEOTIDE SEQUENCE [LARGE SCALE GENOMIC DNA]</scope>
    <source>
        <strain evidence="2 3">CGMCC 1.12700</strain>
    </source>
</reference>
<proteinExistence type="predicted"/>
<feature type="chain" id="PRO_5015191140" evidence="1">
    <location>
        <begin position="25"/>
        <end position="1024"/>
    </location>
</feature>
<keyword evidence="1" id="KW-0732">Signal</keyword>
<dbReference type="Pfam" id="PF13585">
    <property type="entry name" value="CHU_C"/>
    <property type="match status" value="1"/>
</dbReference>
<dbReference type="RefSeq" id="WP_106523169.1">
    <property type="nucleotide sequence ID" value="NZ_PYGD01000004.1"/>
</dbReference>
<dbReference type="NCBIfam" id="TIGR04131">
    <property type="entry name" value="Bac_Flav_CTERM"/>
    <property type="match status" value="1"/>
</dbReference>
<dbReference type="OrthoDB" id="9765926at2"/>
<dbReference type="EMBL" id="PYGD01000004">
    <property type="protein sequence ID" value="PSK92102.1"/>
    <property type="molecule type" value="Genomic_DNA"/>
</dbReference>
<dbReference type="Proteomes" id="UP000240572">
    <property type="component" value="Unassembled WGS sequence"/>
</dbReference>
<organism evidence="2 3">
    <name type="scientific">Taibaiella chishuiensis</name>
    <dbReference type="NCBI Taxonomy" id="1434707"/>
    <lineage>
        <taxon>Bacteria</taxon>
        <taxon>Pseudomonadati</taxon>
        <taxon>Bacteroidota</taxon>
        <taxon>Chitinophagia</taxon>
        <taxon>Chitinophagales</taxon>
        <taxon>Chitinophagaceae</taxon>
        <taxon>Taibaiella</taxon>
    </lineage>
</organism>
<gene>
    <name evidence="2" type="ORF">B0I18_104200</name>
</gene>
<sequence length="1024" mass="108693">MKSLFRFLYLLLAGVLFAAFPAAAQLLPPNQPEQNACGALVLCGTSFTSPYSYQGRGTTNDIATTPCGSGEDNSVWLKLTISTPGTLLFSLSPISAQDDYDFAVLDISNTTCSNLSSANVVRCNFNNNQPGSNVNGVIGLNATSTQQFVPGGTTGSSFCQQINATAGQVYLIMINNFGNYNTGGPSSGFTISFAGSTATFNSPPPPHLQSIITPVCNYKSEITIKLTSEVKCNSIAANGSDFYLTPSGTIISAAGINCSGSQGYTDKVKLTFSPALAPGNYVVHAQQGTDGNTLLDLCNTALPLPDQLSFTVPYLARTITMTRCSNQMPFVWNGVTVTTGGSPAATVHNTTAQGCDSVTTLNLTVVPQYNTTVNMTKCSNQLPFTWNGINVTAGGASAAVYHTTTAAGCDSNVTLNLTVTPVLTATVNRTICTNQLPYTWNGISVTAGGTAVAVYHTTSISGCDSNVTLNLTVTPVKTNTVSLTKCSNQLPFTWNGIVVPAGTVTNPSAAVFTTTTASGCDSVVTLNLTVNPVKTRTVYDTVCANHMPFLWNGISVSAGGTSAAVYNGTSAQGCDSIVTLNLLVKPVSNLLVKDTICQTQLPFTWNGITVTTGGTAAATYTTAAANGCDSVVTLSLFVKPTVHHTVSMTRCAAQLPFAWNGINVTAGGTAAAQYTMLSPVTGCDSITTLNLTVQSPVAQSSAVSGCGTVLFEGHTYTASQLLKDTLKSTLGCDSLYRSITVHVYPENPVTQSRDTAGCGSLLFQGHTYTQSTTVTDTVFSIHGCDSVYKVTHITIHPNDPIPLRIDTAGCYSLDFEHKTYQRDTVLVTTYKNTLGCDSLVRTVAIHVEHFELKLTAQPAEIVKGEETRLATQGNTGYSVNTWLPEAGFPNQHVLEQVIRPDYTQRFTVIATSDLGCIDTADVWVKVDTLVPDLFMPNAFSPNGDGLNDNFGAQFFNKSGYQVVEFRIFNRWGQVVYIAVNKTATGWDGTYNGKPADTGVYYYYIKVRFVNGKELARKGEVTLIR</sequence>
<evidence type="ECO:0000313" key="3">
    <source>
        <dbReference type="Proteomes" id="UP000240572"/>
    </source>
</evidence>